<reference evidence="1 2" key="1">
    <citation type="journal article" date="2014" name="PLoS Genet.">
        <title>Phylogenetically driven sequencing of extremely halophilic archaea reveals strategies for static and dynamic osmo-response.</title>
        <authorList>
            <person name="Becker E.A."/>
            <person name="Seitzer P.M."/>
            <person name="Tritt A."/>
            <person name="Larsen D."/>
            <person name="Krusor M."/>
            <person name="Yao A.I."/>
            <person name="Wu D."/>
            <person name="Madern D."/>
            <person name="Eisen J.A."/>
            <person name="Darling A.E."/>
            <person name="Facciotti M.T."/>
        </authorList>
    </citation>
    <scope>NUCLEOTIDE SEQUENCE [LARGE SCALE GENOMIC DNA]</scope>
    <source>
        <strain evidence="1 2">DSM 12281</strain>
    </source>
</reference>
<evidence type="ECO:0000313" key="2">
    <source>
        <dbReference type="Proteomes" id="UP000011648"/>
    </source>
</evidence>
<gene>
    <name evidence="1" type="ORF">C484_17551</name>
</gene>
<evidence type="ECO:0000313" key="1">
    <source>
        <dbReference type="EMBL" id="ELY87189.1"/>
    </source>
</evidence>
<accession>L9ZLG3</accession>
<dbReference type="EMBL" id="AOIL01000055">
    <property type="protein sequence ID" value="ELY87189.1"/>
    <property type="molecule type" value="Genomic_DNA"/>
</dbReference>
<name>L9ZLG3_9EURY</name>
<proteinExistence type="predicted"/>
<keyword evidence="2" id="KW-1185">Reference proteome</keyword>
<organism evidence="1 2">
    <name type="scientific">Natrialba taiwanensis DSM 12281</name>
    <dbReference type="NCBI Taxonomy" id="1230458"/>
    <lineage>
        <taxon>Archaea</taxon>
        <taxon>Methanobacteriati</taxon>
        <taxon>Methanobacteriota</taxon>
        <taxon>Stenosarchaea group</taxon>
        <taxon>Halobacteria</taxon>
        <taxon>Halobacteriales</taxon>
        <taxon>Natrialbaceae</taxon>
        <taxon>Natrialba</taxon>
    </lineage>
</organism>
<dbReference type="AlphaFoldDB" id="L9ZLG3"/>
<protein>
    <submittedName>
        <fullName evidence="1">Uncharacterized protein</fullName>
    </submittedName>
</protein>
<sequence>MLASPHSLHTAASAGGLHAYVASDEFSVSELELEAESGSVFESDEESVSVSVAVADGAGSRSDGSSACSSVAAV</sequence>
<comment type="caution">
    <text evidence="1">The sequence shown here is derived from an EMBL/GenBank/DDBJ whole genome shotgun (WGS) entry which is preliminary data.</text>
</comment>
<dbReference type="Proteomes" id="UP000011648">
    <property type="component" value="Unassembled WGS sequence"/>
</dbReference>